<evidence type="ECO:0008006" key="3">
    <source>
        <dbReference type="Google" id="ProtNLM"/>
    </source>
</evidence>
<dbReference type="OrthoDB" id="8433566at2"/>
<organism evidence="1 2">
    <name type="scientific">Faunimonas pinastri</name>
    <dbReference type="NCBI Taxonomy" id="1855383"/>
    <lineage>
        <taxon>Bacteria</taxon>
        <taxon>Pseudomonadati</taxon>
        <taxon>Pseudomonadota</taxon>
        <taxon>Alphaproteobacteria</taxon>
        <taxon>Hyphomicrobiales</taxon>
        <taxon>Afifellaceae</taxon>
        <taxon>Faunimonas</taxon>
    </lineage>
</organism>
<evidence type="ECO:0000313" key="1">
    <source>
        <dbReference type="EMBL" id="SEP85307.1"/>
    </source>
</evidence>
<evidence type="ECO:0000313" key="2">
    <source>
        <dbReference type="Proteomes" id="UP000199647"/>
    </source>
</evidence>
<protein>
    <recommendedName>
        <fullName evidence="3">Swt1-like HEPN domain-containing protein</fullName>
    </recommendedName>
</protein>
<dbReference type="Proteomes" id="UP000199647">
    <property type="component" value="Unassembled WGS sequence"/>
</dbReference>
<dbReference type="AlphaFoldDB" id="A0A1H9B985"/>
<sequence length="465" mass="50993">MSIDDYFREQRRLKELMGIGQTAAAIAEAHRAMQPLDGLFGNAHRSAAEEIARGLRGNALDGVGAYLREQQSFSARISGEFLVQRDAAMKATGLAKQYRDQIGTLNDRIQRDYLGGGFSETLRRELTGSAIAQRAEVGAIARATHWSSGLLSRDEDALSHALQASRTATEEMARLQQMATGIAGAGDLVARASRGIELLGIRDATTLRMSAFAGALDTFGPRTSLGQAAFDALLGTWHTRPDLPPAFWRNRPTRERFYRDADVDPGLVDADSTAVVEVLVDSGVVEGMRTRTGVKAVIEVGPLRMSITTGRARHDAYRAIDAFEVALRAYIAARLEAHLAAKGEDAAKWFTARVPGNIVGEAKRTRRDAYKAGEERQPLINFTNLGDLIAVISTRQNWEEVFGAVFGDRDGIKVDLQRLNAHRRPTMHARPIDGLRLAEIVLTIRRLMATMQSDGAWDIGWDDDI</sequence>
<proteinExistence type="predicted"/>
<dbReference type="RefSeq" id="WP_092495100.1">
    <property type="nucleotide sequence ID" value="NZ_FOFG01000001.1"/>
</dbReference>
<dbReference type="STRING" id="1855383.SAMN05216548_101644"/>
<dbReference type="EMBL" id="FOFG01000001">
    <property type="protein sequence ID" value="SEP85307.1"/>
    <property type="molecule type" value="Genomic_DNA"/>
</dbReference>
<keyword evidence="2" id="KW-1185">Reference proteome</keyword>
<gene>
    <name evidence="1" type="ORF">SAMN05216548_101644</name>
</gene>
<name>A0A1H9B985_9HYPH</name>
<accession>A0A1H9B985</accession>
<reference evidence="1 2" key="1">
    <citation type="submission" date="2016-10" db="EMBL/GenBank/DDBJ databases">
        <authorList>
            <person name="de Groot N.N."/>
        </authorList>
    </citation>
    <scope>NUCLEOTIDE SEQUENCE [LARGE SCALE GENOMIC DNA]</scope>
    <source>
        <strain evidence="1 2">A52C2</strain>
    </source>
</reference>